<comment type="similarity">
    <text evidence="2 14">Belongs to the TIM50 family.</text>
</comment>
<evidence type="ECO:0000256" key="2">
    <source>
        <dbReference type="ARBA" id="ARBA00006344"/>
    </source>
</evidence>
<keyword evidence="4 14" id="KW-0813">Transport</keyword>
<keyword evidence="8 14" id="KW-0809">Transit peptide</keyword>
<keyword evidence="18" id="KW-1185">Reference proteome</keyword>
<dbReference type="Pfam" id="PF03031">
    <property type="entry name" value="NIF"/>
    <property type="match status" value="1"/>
</dbReference>
<name>A0A0C2WK81_AMAMK</name>
<dbReference type="InParanoid" id="A0A0C2WK81"/>
<feature type="domain" description="FCP1 homology" evidence="16">
    <location>
        <begin position="158"/>
        <end position="302"/>
    </location>
</feature>
<dbReference type="GO" id="GO:0015031">
    <property type="term" value="P:protein transport"/>
    <property type="evidence" value="ECO:0007669"/>
    <property type="project" value="UniProtKB-KW"/>
</dbReference>
<dbReference type="FunFam" id="3.40.50.1000:FF:000019">
    <property type="entry name" value="Mitochondrial import inner membrane translocase subunit TIM50"/>
    <property type="match status" value="1"/>
</dbReference>
<dbReference type="InterPro" id="IPR050365">
    <property type="entry name" value="TIM50"/>
</dbReference>
<dbReference type="SUPFAM" id="SSF56784">
    <property type="entry name" value="HAD-like"/>
    <property type="match status" value="1"/>
</dbReference>
<evidence type="ECO:0000256" key="1">
    <source>
        <dbReference type="ARBA" id="ARBA00004434"/>
    </source>
</evidence>
<feature type="region of interest" description="Disordered" evidence="15">
    <location>
        <begin position="1"/>
        <end position="73"/>
    </location>
</feature>
<comment type="subunit">
    <text evidence="13">Component of the TIM23 complex, at least composed of TIM23, TIM17 and TIM50. Interacts with preproteins in transit.</text>
</comment>
<dbReference type="CDD" id="cd07521">
    <property type="entry name" value="HAD_FCP1-like"/>
    <property type="match status" value="1"/>
</dbReference>
<feature type="region of interest" description="Disordered" evidence="15">
    <location>
        <begin position="420"/>
        <end position="464"/>
    </location>
</feature>
<evidence type="ECO:0000256" key="11">
    <source>
        <dbReference type="ARBA" id="ARBA00023128"/>
    </source>
</evidence>
<keyword evidence="6" id="KW-0999">Mitochondrion inner membrane</keyword>
<evidence type="ECO:0000256" key="9">
    <source>
        <dbReference type="ARBA" id="ARBA00022989"/>
    </source>
</evidence>
<evidence type="ECO:0000256" key="5">
    <source>
        <dbReference type="ARBA" id="ARBA00022692"/>
    </source>
</evidence>
<evidence type="ECO:0000313" key="18">
    <source>
        <dbReference type="Proteomes" id="UP000054549"/>
    </source>
</evidence>
<dbReference type="InterPro" id="IPR023214">
    <property type="entry name" value="HAD_sf"/>
</dbReference>
<evidence type="ECO:0000256" key="10">
    <source>
        <dbReference type="ARBA" id="ARBA00023010"/>
    </source>
</evidence>
<reference evidence="17 18" key="1">
    <citation type="submission" date="2014-04" db="EMBL/GenBank/DDBJ databases">
        <title>Evolutionary Origins and Diversification of the Mycorrhizal Mutualists.</title>
        <authorList>
            <consortium name="DOE Joint Genome Institute"/>
            <consortium name="Mycorrhizal Genomics Consortium"/>
            <person name="Kohler A."/>
            <person name="Kuo A."/>
            <person name="Nagy L.G."/>
            <person name="Floudas D."/>
            <person name="Copeland A."/>
            <person name="Barry K.W."/>
            <person name="Cichocki N."/>
            <person name="Veneault-Fourrey C."/>
            <person name="LaButti K."/>
            <person name="Lindquist E.A."/>
            <person name="Lipzen A."/>
            <person name="Lundell T."/>
            <person name="Morin E."/>
            <person name="Murat C."/>
            <person name="Riley R."/>
            <person name="Ohm R."/>
            <person name="Sun H."/>
            <person name="Tunlid A."/>
            <person name="Henrissat B."/>
            <person name="Grigoriev I.V."/>
            <person name="Hibbett D.S."/>
            <person name="Martin F."/>
        </authorList>
    </citation>
    <scope>NUCLEOTIDE SEQUENCE [LARGE SCALE GENOMIC DNA]</scope>
    <source>
        <strain evidence="17 18">Koide BX008</strain>
    </source>
</reference>
<evidence type="ECO:0000256" key="12">
    <source>
        <dbReference type="ARBA" id="ARBA00023136"/>
    </source>
</evidence>
<dbReference type="SMART" id="SM00577">
    <property type="entry name" value="CPDc"/>
    <property type="match status" value="1"/>
</dbReference>
<evidence type="ECO:0000256" key="14">
    <source>
        <dbReference type="RuleBase" id="RU365079"/>
    </source>
</evidence>
<evidence type="ECO:0000259" key="16">
    <source>
        <dbReference type="PROSITE" id="PS50969"/>
    </source>
</evidence>
<keyword evidence="12 14" id="KW-0472">Membrane</keyword>
<dbReference type="EMBL" id="KN818277">
    <property type="protein sequence ID" value="KIL61962.1"/>
    <property type="molecule type" value="Genomic_DNA"/>
</dbReference>
<keyword evidence="11 14" id="KW-0496">Mitochondrion</keyword>
<gene>
    <name evidence="17" type="ORF">M378DRAFT_13166</name>
</gene>
<evidence type="ECO:0000256" key="15">
    <source>
        <dbReference type="SAM" id="MobiDB-lite"/>
    </source>
</evidence>
<comment type="function">
    <text evidence="14">Essential component of the TIM23 complex, a complex that mediates the translocation of transit peptide-containing proteins across the mitochondrial inner membrane.</text>
</comment>
<keyword evidence="10 14" id="KW-0811">Translocation</keyword>
<dbReference type="PANTHER" id="PTHR12210">
    <property type="entry name" value="DULLARD PROTEIN PHOSPHATASE"/>
    <property type="match status" value="1"/>
</dbReference>
<evidence type="ECO:0000256" key="13">
    <source>
        <dbReference type="ARBA" id="ARBA00065975"/>
    </source>
</evidence>
<evidence type="ECO:0000313" key="17">
    <source>
        <dbReference type="EMBL" id="KIL61962.1"/>
    </source>
</evidence>
<dbReference type="HOGENOM" id="CLU_023309_1_0_1"/>
<accession>A0A0C2WK81</accession>
<feature type="compositionally biased region" description="Polar residues" evidence="15">
    <location>
        <begin position="432"/>
        <end position="446"/>
    </location>
</feature>
<dbReference type="InterPro" id="IPR036412">
    <property type="entry name" value="HAD-like_sf"/>
</dbReference>
<dbReference type="Gene3D" id="3.40.50.1000">
    <property type="entry name" value="HAD superfamily/HAD-like"/>
    <property type="match status" value="1"/>
</dbReference>
<dbReference type="GO" id="GO:0005744">
    <property type="term" value="C:TIM23 mitochondrial import inner membrane translocase complex"/>
    <property type="evidence" value="ECO:0007669"/>
    <property type="project" value="UniProtKB-UniRule"/>
</dbReference>
<dbReference type="FunCoup" id="A0A0C2WK81">
    <property type="interactions" value="89"/>
</dbReference>
<evidence type="ECO:0000256" key="7">
    <source>
        <dbReference type="ARBA" id="ARBA00022927"/>
    </source>
</evidence>
<dbReference type="STRING" id="946122.A0A0C2WK81"/>
<evidence type="ECO:0000256" key="4">
    <source>
        <dbReference type="ARBA" id="ARBA00022448"/>
    </source>
</evidence>
<proteinExistence type="inferred from homology"/>
<dbReference type="AlphaFoldDB" id="A0A0C2WK81"/>
<feature type="transmembrane region" description="Helical" evidence="14">
    <location>
        <begin position="81"/>
        <end position="100"/>
    </location>
</feature>
<keyword evidence="9 14" id="KW-1133">Transmembrane helix</keyword>
<dbReference type="OrthoDB" id="287041at2759"/>
<evidence type="ECO:0000256" key="6">
    <source>
        <dbReference type="ARBA" id="ARBA00022792"/>
    </source>
</evidence>
<evidence type="ECO:0000256" key="8">
    <source>
        <dbReference type="ARBA" id="ARBA00022946"/>
    </source>
</evidence>
<organism evidence="17 18">
    <name type="scientific">Amanita muscaria (strain Koide BX008)</name>
    <dbReference type="NCBI Taxonomy" id="946122"/>
    <lineage>
        <taxon>Eukaryota</taxon>
        <taxon>Fungi</taxon>
        <taxon>Dikarya</taxon>
        <taxon>Basidiomycota</taxon>
        <taxon>Agaricomycotina</taxon>
        <taxon>Agaricomycetes</taxon>
        <taxon>Agaricomycetidae</taxon>
        <taxon>Agaricales</taxon>
        <taxon>Pluteineae</taxon>
        <taxon>Amanitaceae</taxon>
        <taxon>Amanita</taxon>
    </lineage>
</organism>
<dbReference type="PROSITE" id="PS50969">
    <property type="entry name" value="FCP1"/>
    <property type="match status" value="1"/>
</dbReference>
<evidence type="ECO:0000256" key="3">
    <source>
        <dbReference type="ARBA" id="ARBA00020799"/>
    </source>
</evidence>
<protein>
    <recommendedName>
        <fullName evidence="3 14">Mitochondrial import inner membrane translocase subunit TIM50</fullName>
    </recommendedName>
</protein>
<dbReference type="Proteomes" id="UP000054549">
    <property type="component" value="Unassembled WGS sequence"/>
</dbReference>
<keyword evidence="5 14" id="KW-0812">Transmembrane</keyword>
<dbReference type="InterPro" id="IPR004274">
    <property type="entry name" value="FCP1_dom"/>
</dbReference>
<comment type="subcellular location">
    <subcellularLocation>
        <location evidence="1 14">Mitochondrion inner membrane</location>
        <topology evidence="1 14">Single-pass membrane protein</topology>
    </subcellularLocation>
</comment>
<sequence length="464" mass="52770">MSQNPPRPHPTSSAPGDGKRNAEHAPTQAGSQNVENEPKINRSELPSLDFLPAEAKKEEPKVTGAKSAKDPLTTGEKKRRYMLRLTWGMMLLGLGAYTVYMGREWDKDELDMLEKRRMRIEDIPSTRWTRTKQRFGDFFNFFSEPVWPELLPPPMPPPHGKPYTLVISLDDLLITSTWDRQHGWRTAKRPGVDYFLAYISQFYEVVIFTTQLSYTAAPVLDKLDRYGFFIQHRLFREHTRSVNGQPVKDLSYLNRDLSKVVCLDSDLEHYNTHPENAIIIPKWKGDPKDSGLIAMIPFLESVAIYKPPDTRPILNAYQGKNIPLEYAKKEAEAKAKHVEEWGKSHKGVSSSFFSSLLGLSSASSTDGPPPTYLELKRKEAQMHYLEEQKYLETHKDDLERLIKQQEEAMASQVPTNLWAALDQFSKKEDPDQASQTDQGPPTSQGSDVKVTVAPVPSSTAQQQR</sequence>
<keyword evidence="7 14" id="KW-0653">Protein transport</keyword>